<dbReference type="PROSITE" id="PS50042">
    <property type="entry name" value="CNMP_BINDING_3"/>
    <property type="match status" value="1"/>
</dbReference>
<proteinExistence type="predicted"/>
<dbReference type="CDD" id="cd00038">
    <property type="entry name" value="CAP_ED"/>
    <property type="match status" value="1"/>
</dbReference>
<dbReference type="GO" id="GO:0005829">
    <property type="term" value="C:cytosol"/>
    <property type="evidence" value="ECO:0007669"/>
    <property type="project" value="TreeGrafter"/>
</dbReference>
<organism evidence="6 7">
    <name type="scientific">Cupriavidus pauculus</name>
    <dbReference type="NCBI Taxonomy" id="82633"/>
    <lineage>
        <taxon>Bacteria</taxon>
        <taxon>Pseudomonadati</taxon>
        <taxon>Pseudomonadota</taxon>
        <taxon>Betaproteobacteria</taxon>
        <taxon>Burkholderiales</taxon>
        <taxon>Burkholderiaceae</taxon>
        <taxon>Cupriavidus</taxon>
    </lineage>
</organism>
<dbReference type="InterPro" id="IPR018490">
    <property type="entry name" value="cNMP-bd_dom_sf"/>
</dbReference>
<dbReference type="AlphaFoldDB" id="A0A5P2H4I9"/>
<evidence type="ECO:0000313" key="6">
    <source>
        <dbReference type="EMBL" id="QET02951.1"/>
    </source>
</evidence>
<dbReference type="EMBL" id="CP044065">
    <property type="protein sequence ID" value="QET02951.1"/>
    <property type="molecule type" value="Genomic_DNA"/>
</dbReference>
<feature type="domain" description="HTH crp-type" evidence="5">
    <location>
        <begin position="155"/>
        <end position="225"/>
    </location>
</feature>
<dbReference type="InterPro" id="IPR036390">
    <property type="entry name" value="WH_DNA-bd_sf"/>
</dbReference>
<evidence type="ECO:0000256" key="1">
    <source>
        <dbReference type="ARBA" id="ARBA00023015"/>
    </source>
</evidence>
<name>A0A5P2H4I9_9BURK</name>
<dbReference type="Gene3D" id="2.60.120.10">
    <property type="entry name" value="Jelly Rolls"/>
    <property type="match status" value="1"/>
</dbReference>
<dbReference type="Pfam" id="PF00027">
    <property type="entry name" value="cNMP_binding"/>
    <property type="match status" value="1"/>
</dbReference>
<dbReference type="GO" id="GO:0003700">
    <property type="term" value="F:DNA-binding transcription factor activity"/>
    <property type="evidence" value="ECO:0007669"/>
    <property type="project" value="TreeGrafter"/>
</dbReference>
<dbReference type="InterPro" id="IPR000595">
    <property type="entry name" value="cNMP-bd_dom"/>
</dbReference>
<evidence type="ECO:0000313" key="7">
    <source>
        <dbReference type="Proteomes" id="UP000322822"/>
    </source>
</evidence>
<keyword evidence="3" id="KW-0804">Transcription</keyword>
<dbReference type="Pfam" id="PF13545">
    <property type="entry name" value="HTH_Crp_2"/>
    <property type="match status" value="1"/>
</dbReference>
<evidence type="ECO:0000259" key="4">
    <source>
        <dbReference type="PROSITE" id="PS50042"/>
    </source>
</evidence>
<keyword evidence="1" id="KW-0805">Transcription regulation</keyword>
<accession>A0A5P2H4I9</accession>
<keyword evidence="2" id="KW-0238">DNA-binding</keyword>
<dbReference type="Gene3D" id="1.10.10.10">
    <property type="entry name" value="Winged helix-like DNA-binding domain superfamily/Winged helix DNA-binding domain"/>
    <property type="match status" value="1"/>
</dbReference>
<sequence>MQNAKPNANTTPGDLIDRCVWARDLSAAQREHVRAVTVVREYEQGDYVVHKGDLAEHWLGVVEGIVKITTVSPSGKSVTFTGVPTGGWFGEGAVLKSEVRKYDVMALRRSRIAFIPRETFQWLLETSLPFTRFLLTQFNERLGQFIAAVEYERLLDIDSRVARAVSSLFNEQLYPGLGNTIEISQEEIGLLAGISRQRANQALKVLEQQGLVRVDYGVIEVLDLEGLRQYGE</sequence>
<reference evidence="6 7" key="1">
    <citation type="submission" date="2019-09" db="EMBL/GenBank/DDBJ databases">
        <title>FDA dAtabase for Regulatory Grade micrObial Sequences (FDA-ARGOS): Supporting development and validation of Infectious Disease Dx tests.</title>
        <authorList>
            <person name="Sciortino C."/>
            <person name="Tallon L."/>
            <person name="Sadzewicz L."/>
            <person name="Vavikolanu K."/>
            <person name="Mehta A."/>
            <person name="Aluvathingal J."/>
            <person name="Nadendla S."/>
            <person name="Nandy P."/>
            <person name="Geyer C."/>
            <person name="Yan Y."/>
            <person name="Sichtig H."/>
        </authorList>
    </citation>
    <scope>NUCLEOTIDE SEQUENCE [LARGE SCALE GENOMIC DNA]</scope>
    <source>
        <strain evidence="6 7">FDAARGOS_664</strain>
    </source>
</reference>
<dbReference type="PANTHER" id="PTHR24567">
    <property type="entry name" value="CRP FAMILY TRANSCRIPTIONAL REGULATORY PROTEIN"/>
    <property type="match status" value="1"/>
</dbReference>
<dbReference type="InterPro" id="IPR014710">
    <property type="entry name" value="RmlC-like_jellyroll"/>
</dbReference>
<protein>
    <submittedName>
        <fullName evidence="6">Crp/Fnr family transcriptional regulator</fullName>
    </submittedName>
</protein>
<evidence type="ECO:0000256" key="3">
    <source>
        <dbReference type="ARBA" id="ARBA00023163"/>
    </source>
</evidence>
<dbReference type="InterPro" id="IPR036388">
    <property type="entry name" value="WH-like_DNA-bd_sf"/>
</dbReference>
<dbReference type="OrthoDB" id="8558412at2"/>
<evidence type="ECO:0000259" key="5">
    <source>
        <dbReference type="PROSITE" id="PS51063"/>
    </source>
</evidence>
<dbReference type="Proteomes" id="UP000322822">
    <property type="component" value="Chromosome 1"/>
</dbReference>
<dbReference type="SMART" id="SM00419">
    <property type="entry name" value="HTH_CRP"/>
    <property type="match status" value="1"/>
</dbReference>
<gene>
    <name evidence="6" type="ORF">FOB72_13420</name>
</gene>
<dbReference type="SUPFAM" id="SSF46785">
    <property type="entry name" value="Winged helix' DNA-binding domain"/>
    <property type="match status" value="1"/>
</dbReference>
<evidence type="ECO:0000256" key="2">
    <source>
        <dbReference type="ARBA" id="ARBA00023125"/>
    </source>
</evidence>
<dbReference type="PROSITE" id="PS51063">
    <property type="entry name" value="HTH_CRP_2"/>
    <property type="match status" value="1"/>
</dbReference>
<dbReference type="SUPFAM" id="SSF51206">
    <property type="entry name" value="cAMP-binding domain-like"/>
    <property type="match status" value="1"/>
</dbReference>
<dbReference type="SMART" id="SM00100">
    <property type="entry name" value="cNMP"/>
    <property type="match status" value="1"/>
</dbReference>
<feature type="domain" description="Cyclic nucleotide-binding" evidence="4">
    <location>
        <begin position="21"/>
        <end position="141"/>
    </location>
</feature>
<dbReference type="InterPro" id="IPR050397">
    <property type="entry name" value="Env_Response_Regulators"/>
</dbReference>
<dbReference type="GO" id="GO:0003677">
    <property type="term" value="F:DNA binding"/>
    <property type="evidence" value="ECO:0007669"/>
    <property type="project" value="UniProtKB-KW"/>
</dbReference>
<dbReference type="PANTHER" id="PTHR24567:SF68">
    <property type="entry name" value="DNA-BINDING TRANSCRIPTIONAL DUAL REGULATOR CRP"/>
    <property type="match status" value="1"/>
</dbReference>
<dbReference type="RefSeq" id="WP_150372966.1">
    <property type="nucleotide sequence ID" value="NZ_CP044065.1"/>
</dbReference>
<dbReference type="InterPro" id="IPR012318">
    <property type="entry name" value="HTH_CRP"/>
</dbReference>